<dbReference type="GO" id="GO:0051920">
    <property type="term" value="F:peroxiredoxin activity"/>
    <property type="evidence" value="ECO:0007669"/>
    <property type="project" value="InterPro"/>
</dbReference>
<keyword evidence="3" id="KW-0408">Iron</keyword>
<comment type="cofactor">
    <cofactor evidence="5">
        <name>[2Fe-2S] cluster</name>
        <dbReference type="ChEBI" id="CHEBI:190135"/>
    </cofactor>
</comment>
<dbReference type="InterPro" id="IPR029032">
    <property type="entry name" value="AhpD-like"/>
</dbReference>
<proteinExistence type="inferred from homology"/>
<name>A0A437JXM9_9BURK</name>
<dbReference type="Proteomes" id="UP000288178">
    <property type="component" value="Unassembled WGS sequence"/>
</dbReference>
<evidence type="ECO:0000313" key="9">
    <source>
        <dbReference type="Proteomes" id="UP000288178"/>
    </source>
</evidence>
<evidence type="ECO:0000256" key="2">
    <source>
        <dbReference type="ARBA" id="ARBA00022723"/>
    </source>
</evidence>
<dbReference type="EMBL" id="SACT01000002">
    <property type="protein sequence ID" value="RVT52422.1"/>
    <property type="molecule type" value="Genomic_DNA"/>
</dbReference>
<keyword evidence="9" id="KW-1185">Reference proteome</keyword>
<dbReference type="AlphaFoldDB" id="A0A437JXM9"/>
<dbReference type="InterPro" id="IPR017941">
    <property type="entry name" value="Rieske_2Fe-2S"/>
</dbReference>
<evidence type="ECO:0000259" key="7">
    <source>
        <dbReference type="PROSITE" id="PS51296"/>
    </source>
</evidence>
<dbReference type="RefSeq" id="WP_128197726.1">
    <property type="nucleotide sequence ID" value="NZ_SACT01000002.1"/>
</dbReference>
<dbReference type="PROSITE" id="PS51296">
    <property type="entry name" value="RIESKE"/>
    <property type="match status" value="1"/>
</dbReference>
<sequence length="208" mass="23140">MSDALAYLVKARPDAVGHYFAFLKACGTKLDPKTRNLISVITKVHAQTERGFRQYLGRALREGATPAEVLDALLMAFPTLGLAKIVWAVDIILAMDLPEFQPAAMGAEGSWHDVMATKGFKVGQTTRVDCDGRGLFVHRRADGWRVYDSRCPHQVTNIPDLALQGDTLTCPKHQWQFDIRSGDCTAKGDCPLKQWDCKVVKGRLLARW</sequence>
<evidence type="ECO:0000313" key="8">
    <source>
        <dbReference type="EMBL" id="RVT52422.1"/>
    </source>
</evidence>
<feature type="domain" description="Rieske" evidence="7">
    <location>
        <begin position="111"/>
        <end position="206"/>
    </location>
</feature>
<keyword evidence="1" id="KW-0001">2Fe-2S</keyword>
<dbReference type="PANTHER" id="PTHR21496:SF0">
    <property type="entry name" value="RIESKE DOMAIN-CONTAINING PROTEIN"/>
    <property type="match status" value="1"/>
</dbReference>
<dbReference type="SUPFAM" id="SSF50022">
    <property type="entry name" value="ISP domain"/>
    <property type="match status" value="1"/>
</dbReference>
<dbReference type="SUPFAM" id="SSF69118">
    <property type="entry name" value="AhpD-like"/>
    <property type="match status" value="1"/>
</dbReference>
<keyword evidence="4" id="KW-0411">Iron-sulfur</keyword>
<dbReference type="PANTHER" id="PTHR21496">
    <property type="entry name" value="FERREDOXIN-RELATED"/>
    <property type="match status" value="1"/>
</dbReference>
<dbReference type="GO" id="GO:0046872">
    <property type="term" value="F:metal ion binding"/>
    <property type="evidence" value="ECO:0007669"/>
    <property type="project" value="UniProtKB-KW"/>
</dbReference>
<dbReference type="Pfam" id="PF02627">
    <property type="entry name" value="CMD"/>
    <property type="match status" value="1"/>
</dbReference>
<gene>
    <name evidence="8" type="ORF">ENE75_08265</name>
</gene>
<evidence type="ECO:0000256" key="4">
    <source>
        <dbReference type="ARBA" id="ARBA00023014"/>
    </source>
</evidence>
<dbReference type="OrthoDB" id="9769355at2"/>
<protein>
    <submittedName>
        <fullName evidence="8">Carboxymuconolactone decarboxylase</fullName>
    </submittedName>
</protein>
<dbReference type="Gene3D" id="2.102.10.10">
    <property type="entry name" value="Rieske [2Fe-2S] iron-sulphur domain"/>
    <property type="match status" value="1"/>
</dbReference>
<evidence type="ECO:0000256" key="3">
    <source>
        <dbReference type="ARBA" id="ARBA00023004"/>
    </source>
</evidence>
<dbReference type="GO" id="GO:0051537">
    <property type="term" value="F:2 iron, 2 sulfur cluster binding"/>
    <property type="evidence" value="ECO:0007669"/>
    <property type="project" value="UniProtKB-KW"/>
</dbReference>
<dbReference type="InterPro" id="IPR003779">
    <property type="entry name" value="CMD-like"/>
</dbReference>
<dbReference type="InterPro" id="IPR036922">
    <property type="entry name" value="Rieske_2Fe-2S_sf"/>
</dbReference>
<reference evidence="8 9" key="1">
    <citation type="submission" date="2019-01" db="EMBL/GenBank/DDBJ databases">
        <authorList>
            <person name="Chen W.-M."/>
        </authorList>
    </citation>
    <scope>NUCLEOTIDE SEQUENCE [LARGE SCALE GENOMIC DNA]</scope>
    <source>
        <strain evidence="8 9">ICH-3</strain>
    </source>
</reference>
<dbReference type="Pfam" id="PF00355">
    <property type="entry name" value="Rieske"/>
    <property type="match status" value="1"/>
</dbReference>
<evidence type="ECO:0000256" key="6">
    <source>
        <dbReference type="ARBA" id="ARBA00038001"/>
    </source>
</evidence>
<comment type="similarity">
    <text evidence="6">Belongs to the bacterial ring-hydroxylating dioxygenase ferredoxin component family.</text>
</comment>
<evidence type="ECO:0000256" key="5">
    <source>
        <dbReference type="ARBA" id="ARBA00034078"/>
    </source>
</evidence>
<dbReference type="Gene3D" id="1.20.1290.10">
    <property type="entry name" value="AhpD-like"/>
    <property type="match status" value="1"/>
</dbReference>
<organism evidence="8 9">
    <name type="scientific">Rubrivivax albus</name>
    <dbReference type="NCBI Taxonomy" id="2499835"/>
    <lineage>
        <taxon>Bacteria</taxon>
        <taxon>Pseudomonadati</taxon>
        <taxon>Pseudomonadota</taxon>
        <taxon>Betaproteobacteria</taxon>
        <taxon>Burkholderiales</taxon>
        <taxon>Sphaerotilaceae</taxon>
        <taxon>Rubrivivax</taxon>
    </lineage>
</organism>
<comment type="caution">
    <text evidence="8">The sequence shown here is derived from an EMBL/GenBank/DDBJ whole genome shotgun (WGS) entry which is preliminary data.</text>
</comment>
<evidence type="ECO:0000256" key="1">
    <source>
        <dbReference type="ARBA" id="ARBA00022714"/>
    </source>
</evidence>
<dbReference type="CDD" id="cd03467">
    <property type="entry name" value="Rieske"/>
    <property type="match status" value="1"/>
</dbReference>
<keyword evidence="2" id="KW-0479">Metal-binding</keyword>
<accession>A0A437JXM9</accession>